<evidence type="ECO:0000256" key="1">
    <source>
        <dbReference type="ARBA" id="ARBA00012943"/>
    </source>
</evidence>
<dbReference type="Proteomes" id="UP000230423">
    <property type="component" value="Unassembled WGS sequence"/>
</dbReference>
<dbReference type="GO" id="GO:0008750">
    <property type="term" value="F:proton-translocating NAD(P)+ transhydrogenase activity"/>
    <property type="evidence" value="ECO:0007669"/>
    <property type="project" value="UniProtKB-EC"/>
</dbReference>
<evidence type="ECO:0000256" key="2">
    <source>
        <dbReference type="ARBA" id="ARBA00022857"/>
    </source>
</evidence>
<dbReference type="GO" id="GO:0005743">
    <property type="term" value="C:mitochondrial inner membrane"/>
    <property type="evidence" value="ECO:0007669"/>
    <property type="project" value="TreeGrafter"/>
</dbReference>
<accession>A0A2G9UPM1</accession>
<dbReference type="GO" id="GO:0006740">
    <property type="term" value="P:NADPH regeneration"/>
    <property type="evidence" value="ECO:0007669"/>
    <property type="project" value="TreeGrafter"/>
</dbReference>
<organism evidence="6 7">
    <name type="scientific">Teladorsagia circumcincta</name>
    <name type="common">Brown stomach worm</name>
    <name type="synonym">Ostertagia circumcincta</name>
    <dbReference type="NCBI Taxonomy" id="45464"/>
    <lineage>
        <taxon>Eukaryota</taxon>
        <taxon>Metazoa</taxon>
        <taxon>Ecdysozoa</taxon>
        <taxon>Nematoda</taxon>
        <taxon>Chromadorea</taxon>
        <taxon>Rhabditida</taxon>
        <taxon>Rhabditina</taxon>
        <taxon>Rhabditomorpha</taxon>
        <taxon>Strongyloidea</taxon>
        <taxon>Trichostrongylidae</taxon>
        <taxon>Teladorsagia</taxon>
    </lineage>
</organism>
<dbReference type="PANTHER" id="PTHR10160">
    <property type="entry name" value="NAD(P) TRANSHYDROGENASE"/>
    <property type="match status" value="1"/>
</dbReference>
<comment type="catalytic activity">
    <reaction evidence="5">
        <text>NAD(+) + NADPH + H(+)(in) = NADH + NADP(+) + H(+)(out)</text>
        <dbReference type="Rhea" id="RHEA:47992"/>
        <dbReference type="ChEBI" id="CHEBI:15378"/>
        <dbReference type="ChEBI" id="CHEBI:57540"/>
        <dbReference type="ChEBI" id="CHEBI:57783"/>
        <dbReference type="ChEBI" id="CHEBI:57945"/>
        <dbReference type="ChEBI" id="CHEBI:58349"/>
        <dbReference type="EC" id="7.1.1.1"/>
    </reaction>
</comment>
<gene>
    <name evidence="6" type="ORF">TELCIR_05862</name>
</gene>
<keyword evidence="4" id="KW-0520">NAD</keyword>
<keyword evidence="3" id="KW-1278">Translocase</keyword>
<evidence type="ECO:0000256" key="3">
    <source>
        <dbReference type="ARBA" id="ARBA00022967"/>
    </source>
</evidence>
<evidence type="ECO:0000313" key="6">
    <source>
        <dbReference type="EMBL" id="PIO72221.1"/>
    </source>
</evidence>
<evidence type="ECO:0000256" key="5">
    <source>
        <dbReference type="ARBA" id="ARBA00048202"/>
    </source>
</evidence>
<dbReference type="AlphaFoldDB" id="A0A2G9UPM1"/>
<evidence type="ECO:0000256" key="4">
    <source>
        <dbReference type="ARBA" id="ARBA00023027"/>
    </source>
</evidence>
<dbReference type="OrthoDB" id="37244at2759"/>
<protein>
    <recommendedName>
        <fullName evidence="1">proton-translocating NAD(P)(+) transhydrogenase</fullName>
        <ecNumber evidence="1">7.1.1.1</ecNumber>
    </recommendedName>
</protein>
<name>A0A2G9UPM1_TELCI</name>
<evidence type="ECO:0000313" key="7">
    <source>
        <dbReference type="Proteomes" id="UP000230423"/>
    </source>
</evidence>
<reference evidence="6 7" key="1">
    <citation type="submission" date="2015-09" db="EMBL/GenBank/DDBJ databases">
        <title>Draft genome of the parasitic nematode Teladorsagia circumcincta isolate WARC Sus (inbred).</title>
        <authorList>
            <person name="Mitreva M."/>
        </authorList>
    </citation>
    <scope>NUCLEOTIDE SEQUENCE [LARGE SCALE GENOMIC DNA]</scope>
    <source>
        <strain evidence="6 7">S</strain>
    </source>
</reference>
<dbReference type="GO" id="GO:0050661">
    <property type="term" value="F:NADP binding"/>
    <property type="evidence" value="ECO:0007669"/>
    <property type="project" value="TreeGrafter"/>
</dbReference>
<proteinExistence type="predicted"/>
<dbReference type="PANTHER" id="PTHR10160:SF19">
    <property type="entry name" value="PROTON-TRANSLOCATING NAD(P)(+) TRANSHYDROGENASE"/>
    <property type="match status" value="1"/>
</dbReference>
<dbReference type="EMBL" id="KZ345735">
    <property type="protein sequence ID" value="PIO72221.1"/>
    <property type="molecule type" value="Genomic_DNA"/>
</dbReference>
<dbReference type="EC" id="7.1.1.1" evidence="1"/>
<sequence length="132" mass="13343">MAAVSNPEEQATMLESSPLVSDLPQLVAAFHSFVGLAATMTCLADFIVEHPHFLTDPSGILGSAATYLPGRHAINSGLLAGNIGALGVYMASDDFATGLGMLGTTAGLSSLMGVTLTMAIGGKASYPSLNDA</sequence>
<keyword evidence="2" id="KW-0521">NADP</keyword>
<keyword evidence="7" id="KW-1185">Reference proteome</keyword>